<keyword evidence="3 5" id="KW-0518">Myosin</keyword>
<comment type="similarity">
    <text evidence="5">Belongs to the TRAFAC class myosin-kinesin ATPase superfamily. Myosin family.</text>
</comment>
<protein>
    <submittedName>
        <fullName evidence="7">Myosin XVB</fullName>
    </submittedName>
</protein>
<dbReference type="PANTHER" id="PTHR22692">
    <property type="entry name" value="MYOSIN VII, XV"/>
    <property type="match status" value="1"/>
</dbReference>
<dbReference type="GO" id="GO:0016459">
    <property type="term" value="C:myosin complex"/>
    <property type="evidence" value="ECO:0007669"/>
    <property type="project" value="UniProtKB-KW"/>
</dbReference>
<keyword evidence="8" id="KW-1185">Reference proteome</keyword>
<dbReference type="SMART" id="SM00242">
    <property type="entry name" value="MYSc"/>
    <property type="match status" value="1"/>
</dbReference>
<feature type="domain" description="Myosin motor" evidence="6">
    <location>
        <begin position="1"/>
        <end position="208"/>
    </location>
</feature>
<dbReference type="AlphaFoldDB" id="A0AAQ4NR55"/>
<dbReference type="Gene3D" id="3.40.850.10">
    <property type="entry name" value="Kinesin motor domain"/>
    <property type="match status" value="1"/>
</dbReference>
<dbReference type="SUPFAM" id="SSF52540">
    <property type="entry name" value="P-loop containing nucleoside triphosphate hydrolases"/>
    <property type="match status" value="1"/>
</dbReference>
<dbReference type="GO" id="GO:0003774">
    <property type="term" value="F:cytoskeletal motor activity"/>
    <property type="evidence" value="ECO:0007669"/>
    <property type="project" value="InterPro"/>
</dbReference>
<evidence type="ECO:0000259" key="6">
    <source>
        <dbReference type="PROSITE" id="PS51456"/>
    </source>
</evidence>
<evidence type="ECO:0000256" key="4">
    <source>
        <dbReference type="ARBA" id="ARBA00023175"/>
    </source>
</evidence>
<evidence type="ECO:0000313" key="8">
    <source>
        <dbReference type="Proteomes" id="UP000007635"/>
    </source>
</evidence>
<evidence type="ECO:0000256" key="5">
    <source>
        <dbReference type="PROSITE-ProRule" id="PRU00782"/>
    </source>
</evidence>
<evidence type="ECO:0000256" key="2">
    <source>
        <dbReference type="ARBA" id="ARBA00022840"/>
    </source>
</evidence>
<keyword evidence="2" id="KW-0067">ATP-binding</keyword>
<dbReference type="InterPro" id="IPR001609">
    <property type="entry name" value="Myosin_head_motor_dom-like"/>
</dbReference>
<reference evidence="7 8" key="1">
    <citation type="journal article" date="2021" name="G3 (Bethesda)">
        <title>Improved contiguity of the threespine stickleback genome using long-read sequencing.</title>
        <authorList>
            <person name="Nath S."/>
            <person name="Shaw D.E."/>
            <person name="White M.A."/>
        </authorList>
    </citation>
    <scope>NUCLEOTIDE SEQUENCE [LARGE SCALE GENOMIC DNA]</scope>
    <source>
        <strain evidence="7 8">Lake Benthic</strain>
    </source>
</reference>
<dbReference type="Proteomes" id="UP000007635">
    <property type="component" value="Chromosome V"/>
</dbReference>
<dbReference type="PROSITE" id="PS51456">
    <property type="entry name" value="MYOSIN_MOTOR"/>
    <property type="match status" value="1"/>
</dbReference>
<proteinExistence type="inferred from homology"/>
<reference evidence="7" key="2">
    <citation type="submission" date="2025-08" db="UniProtKB">
        <authorList>
            <consortium name="Ensembl"/>
        </authorList>
    </citation>
    <scope>IDENTIFICATION</scope>
</reference>
<keyword evidence="5" id="KW-0009">Actin-binding</keyword>
<dbReference type="Pfam" id="PF00063">
    <property type="entry name" value="Myosin_head"/>
    <property type="match status" value="1"/>
</dbReference>
<dbReference type="GO" id="GO:0005524">
    <property type="term" value="F:ATP binding"/>
    <property type="evidence" value="ECO:0007669"/>
    <property type="project" value="UniProtKB-KW"/>
</dbReference>
<dbReference type="InterPro" id="IPR051567">
    <property type="entry name" value="Unconventional_Myosin_ATPase"/>
</dbReference>
<dbReference type="Gene3D" id="1.20.120.720">
    <property type="entry name" value="Myosin VI head, motor domain, U50 subdomain"/>
    <property type="match status" value="1"/>
</dbReference>
<dbReference type="Gene3D" id="1.20.58.530">
    <property type="match status" value="1"/>
</dbReference>
<name>A0AAQ4NR55_GASAC</name>
<reference evidence="7" key="3">
    <citation type="submission" date="2025-09" db="UniProtKB">
        <authorList>
            <consortium name="Ensembl"/>
        </authorList>
    </citation>
    <scope>IDENTIFICATION</scope>
</reference>
<keyword evidence="1" id="KW-0547">Nucleotide-binding</keyword>
<organism evidence="7 8">
    <name type="scientific">Gasterosteus aculeatus aculeatus</name>
    <name type="common">three-spined stickleback</name>
    <dbReference type="NCBI Taxonomy" id="481459"/>
    <lineage>
        <taxon>Eukaryota</taxon>
        <taxon>Metazoa</taxon>
        <taxon>Chordata</taxon>
        <taxon>Craniata</taxon>
        <taxon>Vertebrata</taxon>
        <taxon>Euteleostomi</taxon>
        <taxon>Actinopterygii</taxon>
        <taxon>Neopterygii</taxon>
        <taxon>Teleostei</taxon>
        <taxon>Neoteleostei</taxon>
        <taxon>Acanthomorphata</taxon>
        <taxon>Eupercaria</taxon>
        <taxon>Perciformes</taxon>
        <taxon>Cottioidei</taxon>
        <taxon>Gasterosteales</taxon>
        <taxon>Gasterosteidae</taxon>
        <taxon>Gasterosteus</taxon>
    </lineage>
</organism>
<dbReference type="GO" id="GO:0003779">
    <property type="term" value="F:actin binding"/>
    <property type="evidence" value="ECO:0007669"/>
    <property type="project" value="UniProtKB-KW"/>
</dbReference>
<dbReference type="Ensembl" id="ENSGACT00000078514.1">
    <property type="protein sequence ID" value="ENSGACP00000028178.1"/>
    <property type="gene ID" value="ENSGACG00000015269.2"/>
</dbReference>
<dbReference type="GeneTree" id="ENSGT00930000151032"/>
<evidence type="ECO:0000313" key="7">
    <source>
        <dbReference type="Ensembl" id="ENSGACP00000028178.1"/>
    </source>
</evidence>
<evidence type="ECO:0000256" key="3">
    <source>
        <dbReference type="ARBA" id="ARBA00023123"/>
    </source>
</evidence>
<feature type="region of interest" description="Actin-binding" evidence="5">
    <location>
        <begin position="141"/>
        <end position="163"/>
    </location>
</feature>
<dbReference type="InterPro" id="IPR027417">
    <property type="entry name" value="P-loop_NTPase"/>
</dbReference>
<dbReference type="InterPro" id="IPR036961">
    <property type="entry name" value="Kinesin_motor_dom_sf"/>
</dbReference>
<keyword evidence="4" id="KW-0505">Motor protein</keyword>
<comment type="caution">
    <text evidence="5">Lacks conserved residue(s) required for the propagation of feature annotation.</text>
</comment>
<evidence type="ECO:0000256" key="1">
    <source>
        <dbReference type="ARBA" id="ARBA00022741"/>
    </source>
</evidence>
<accession>A0AAQ4NR55</accession>
<sequence>MQLKNFHSCLELLSSRPHGILRILDDQTCLPQATDHTFLQKCHYHHCNSPYYAKPKNPLPVFTVYHYAGAVTYQVHNFLNKNHDQFRTEVVELFARSRLKMVSELFRKVQDAYIQQRELGWRGKGLRQQPSTAASHFLQSLTELTTRLERCKTTFIHCLKPNYVKHPGIFDVDYVSAQLRHAGMLETIHIRKEGFPIRMQYSCFIERC</sequence>
<dbReference type="PANTHER" id="PTHR22692:SF16">
    <property type="entry name" value="MYOSIN XVB"/>
    <property type="match status" value="1"/>
</dbReference>